<protein>
    <submittedName>
        <fullName evidence="9">4Fe-4S dicluster domain-containing protein</fullName>
    </submittedName>
</protein>
<organism evidence="9 10">
    <name type="scientific">Trueperella pecoris</name>
    <dbReference type="NCBI Taxonomy" id="2733571"/>
    <lineage>
        <taxon>Bacteria</taxon>
        <taxon>Bacillati</taxon>
        <taxon>Actinomycetota</taxon>
        <taxon>Actinomycetes</taxon>
        <taxon>Actinomycetales</taxon>
        <taxon>Actinomycetaceae</taxon>
        <taxon>Trueperella</taxon>
    </lineage>
</organism>
<dbReference type="Pfam" id="PF14697">
    <property type="entry name" value="Fer4_21"/>
    <property type="match status" value="1"/>
</dbReference>
<evidence type="ECO:0000256" key="2">
    <source>
        <dbReference type="ARBA" id="ARBA00022485"/>
    </source>
</evidence>
<dbReference type="PANTHER" id="PTHR43687:SF6">
    <property type="entry name" value="L-ASPARTATE SEMIALDEHYDE SULFURTRANSFERASE IRON-SULFUR SUBUNIT"/>
    <property type="match status" value="1"/>
</dbReference>
<dbReference type="PANTHER" id="PTHR43687">
    <property type="entry name" value="ADENYLYLSULFATE REDUCTASE, BETA SUBUNIT"/>
    <property type="match status" value="1"/>
</dbReference>
<feature type="domain" description="4Fe-4S ferredoxin-type" evidence="8">
    <location>
        <begin position="166"/>
        <end position="195"/>
    </location>
</feature>
<dbReference type="AlphaFoldDB" id="A0A7M1R2T7"/>
<evidence type="ECO:0000256" key="3">
    <source>
        <dbReference type="ARBA" id="ARBA00022723"/>
    </source>
</evidence>
<evidence type="ECO:0000256" key="4">
    <source>
        <dbReference type="ARBA" id="ARBA00022737"/>
    </source>
</evidence>
<dbReference type="SUPFAM" id="SSF54862">
    <property type="entry name" value="4Fe-4S ferredoxins"/>
    <property type="match status" value="1"/>
</dbReference>
<keyword evidence="1" id="KW-0813">Transport</keyword>
<evidence type="ECO:0000313" key="9">
    <source>
        <dbReference type="EMBL" id="QOR48463.1"/>
    </source>
</evidence>
<dbReference type="GO" id="GO:0046872">
    <property type="term" value="F:metal ion binding"/>
    <property type="evidence" value="ECO:0007669"/>
    <property type="project" value="UniProtKB-KW"/>
</dbReference>
<evidence type="ECO:0000256" key="1">
    <source>
        <dbReference type="ARBA" id="ARBA00022448"/>
    </source>
</evidence>
<keyword evidence="7" id="KW-0411">Iron-sulfur</keyword>
<reference evidence="9 10" key="1">
    <citation type="submission" date="2020-10" db="EMBL/GenBank/DDBJ databases">
        <title>Trueperella pecoris sp. nov. isolated from bovine and porcine specimens.</title>
        <authorList>
            <person name="Schoenecker L."/>
            <person name="Schnydrig P."/>
            <person name="Brodard I."/>
            <person name="Thomann A."/>
            <person name="Hemphill A."/>
            <person name="Rodriguez-Campos S."/>
            <person name="Perreten V."/>
            <person name="Jores J."/>
            <person name="Kittl S."/>
        </authorList>
    </citation>
    <scope>NUCLEOTIDE SEQUENCE [LARGE SCALE GENOMIC DNA]</scope>
    <source>
        <strain evidence="9 10">19OD0592</strain>
    </source>
</reference>
<keyword evidence="6" id="KW-0408">Iron</keyword>
<dbReference type="InterPro" id="IPR050572">
    <property type="entry name" value="Fe-S_Ferredoxin"/>
</dbReference>
<dbReference type="InterPro" id="IPR017896">
    <property type="entry name" value="4Fe4S_Fe-S-bd"/>
</dbReference>
<gene>
    <name evidence="9" type="ORF">INS90_04135</name>
</gene>
<dbReference type="EMBL" id="CP063212">
    <property type="protein sequence ID" value="QOR48463.1"/>
    <property type="molecule type" value="Genomic_DNA"/>
</dbReference>
<dbReference type="Proteomes" id="UP000594961">
    <property type="component" value="Chromosome"/>
</dbReference>
<keyword evidence="2" id="KW-0004">4Fe-4S</keyword>
<dbReference type="InterPro" id="IPR017900">
    <property type="entry name" value="4Fe4S_Fe_S_CS"/>
</dbReference>
<evidence type="ECO:0000256" key="6">
    <source>
        <dbReference type="ARBA" id="ARBA00023004"/>
    </source>
</evidence>
<dbReference type="PROSITE" id="PS51379">
    <property type="entry name" value="4FE4S_FER_2"/>
    <property type="match status" value="2"/>
</dbReference>
<dbReference type="GO" id="GO:0051539">
    <property type="term" value="F:4 iron, 4 sulfur cluster binding"/>
    <property type="evidence" value="ECO:0007669"/>
    <property type="project" value="UniProtKB-KW"/>
</dbReference>
<evidence type="ECO:0000256" key="5">
    <source>
        <dbReference type="ARBA" id="ARBA00022982"/>
    </source>
</evidence>
<evidence type="ECO:0000256" key="7">
    <source>
        <dbReference type="ARBA" id="ARBA00023014"/>
    </source>
</evidence>
<name>A0A7M1R2T7_9ACTO</name>
<dbReference type="RefSeq" id="WP_197554979.1">
    <property type="nucleotide sequence ID" value="NZ_CP063212.1"/>
</dbReference>
<keyword evidence="3" id="KW-0479">Metal-binding</keyword>
<dbReference type="PROSITE" id="PS00198">
    <property type="entry name" value="4FE4S_FER_1"/>
    <property type="match status" value="1"/>
</dbReference>
<accession>A0A7M1R2T7</accession>
<sequence length="287" mass="30638">MSDDVSALLRWLHAHDLPSEVVLCCEHTPVPRLGRRCQAVVWRGCVDGASIGVVAQLLALGIERVAVAPCSRAGNEVSAQVERWQSLTPNLVGFLGPRKWPLFAGPEPLRLGHVAVPRRVLLGLGLRDTPPYSLKADDTARTLASIELLTARGLIRRGEGIESKLGGVRLATTGCTACGVCVQACPDSALELVHDAGGSVLWQSADNCRGEQACVRLCPVDAMWVQGPTRLADLLDEPRRRIGVVESKRCGRCGARHPANEGELCQVCAYRAANPFGSAMPPTGMSS</sequence>
<evidence type="ECO:0000259" key="8">
    <source>
        <dbReference type="PROSITE" id="PS51379"/>
    </source>
</evidence>
<keyword evidence="4" id="KW-0677">Repeat</keyword>
<proteinExistence type="predicted"/>
<keyword evidence="5" id="KW-0249">Electron transport</keyword>
<evidence type="ECO:0000313" key="10">
    <source>
        <dbReference type="Proteomes" id="UP000594961"/>
    </source>
</evidence>
<dbReference type="Gene3D" id="3.30.70.20">
    <property type="match status" value="1"/>
</dbReference>
<feature type="domain" description="4Fe-4S ferredoxin-type" evidence="8">
    <location>
        <begin position="198"/>
        <end position="228"/>
    </location>
</feature>